<evidence type="ECO:0000313" key="3">
    <source>
        <dbReference type="Proteomes" id="UP000765160"/>
    </source>
</evidence>
<dbReference type="Pfam" id="PF08241">
    <property type="entry name" value="Methyltransf_11"/>
    <property type="match status" value="1"/>
</dbReference>
<comment type="caution">
    <text evidence="2">The sequence shown here is derived from an EMBL/GenBank/DDBJ whole genome shotgun (WGS) entry which is preliminary data.</text>
</comment>
<sequence length="208" mass="23071">MGIYGRWILPRLIDWTIRAEDLAGLRCRLVRRAQGRVLEVGFGSGLNLPLYGPGAEMVIGLDPSAELLRRATPLVAHVAFPVHLVRATAEAIPLVEASVDTTVMAWTLCSLEDARAGLGEMRRVLRPNGELLFVEHGLAPDPETAAWQRRLNPLWTRISCYLNNPVDRMLRETGFDVVELRSGYLGKGPRPMTFMYEGRARPTAAAGR</sequence>
<dbReference type="InterPro" id="IPR029063">
    <property type="entry name" value="SAM-dependent_MTases_sf"/>
</dbReference>
<dbReference type="InterPro" id="IPR052356">
    <property type="entry name" value="Thiol_S-MT"/>
</dbReference>
<dbReference type="Gene3D" id="3.40.50.150">
    <property type="entry name" value="Vaccinia Virus protein VP39"/>
    <property type="match status" value="1"/>
</dbReference>
<feature type="domain" description="Methyltransferase type 11" evidence="1">
    <location>
        <begin position="38"/>
        <end position="133"/>
    </location>
</feature>
<proteinExistence type="predicted"/>
<reference evidence="2 3" key="1">
    <citation type="submission" date="2020-03" db="EMBL/GenBank/DDBJ databases">
        <title>Roseomonas selenitidurans sp. nov. isolated from soil.</title>
        <authorList>
            <person name="Liu H."/>
        </authorList>
    </citation>
    <scope>NUCLEOTIDE SEQUENCE [LARGE SCALE GENOMIC DNA]</scope>
    <source>
        <strain evidence="2 3">JCM 15073</strain>
    </source>
</reference>
<evidence type="ECO:0000259" key="1">
    <source>
        <dbReference type="Pfam" id="PF08241"/>
    </source>
</evidence>
<name>A0ABX1F7Y2_9PROT</name>
<dbReference type="Proteomes" id="UP000765160">
    <property type="component" value="Unassembled WGS sequence"/>
</dbReference>
<organism evidence="2 3">
    <name type="scientific">Falsiroseomonas frigidaquae</name>
    <dbReference type="NCBI Taxonomy" id="487318"/>
    <lineage>
        <taxon>Bacteria</taxon>
        <taxon>Pseudomonadati</taxon>
        <taxon>Pseudomonadota</taxon>
        <taxon>Alphaproteobacteria</taxon>
        <taxon>Acetobacterales</taxon>
        <taxon>Roseomonadaceae</taxon>
        <taxon>Falsiroseomonas</taxon>
    </lineage>
</organism>
<evidence type="ECO:0000313" key="2">
    <source>
        <dbReference type="EMBL" id="NKE48500.1"/>
    </source>
</evidence>
<dbReference type="EMBL" id="JAAVTX010000010">
    <property type="protein sequence ID" value="NKE48500.1"/>
    <property type="molecule type" value="Genomic_DNA"/>
</dbReference>
<dbReference type="PANTHER" id="PTHR45036">
    <property type="entry name" value="METHYLTRANSFERASE LIKE 7B"/>
    <property type="match status" value="1"/>
</dbReference>
<keyword evidence="2" id="KW-0808">Transferase</keyword>
<dbReference type="SUPFAM" id="SSF53335">
    <property type="entry name" value="S-adenosyl-L-methionine-dependent methyltransferases"/>
    <property type="match status" value="1"/>
</dbReference>
<keyword evidence="2" id="KW-0489">Methyltransferase</keyword>
<dbReference type="RefSeq" id="WP_168054956.1">
    <property type="nucleotide sequence ID" value="NZ_JAATJR010000010.1"/>
</dbReference>
<protein>
    <submittedName>
        <fullName evidence="2">Class I SAM-dependent methyltransferase</fullName>
    </submittedName>
</protein>
<keyword evidence="3" id="KW-1185">Reference proteome</keyword>
<gene>
    <name evidence="2" type="ORF">HB662_27265</name>
</gene>
<dbReference type="GO" id="GO:0032259">
    <property type="term" value="P:methylation"/>
    <property type="evidence" value="ECO:0007669"/>
    <property type="project" value="UniProtKB-KW"/>
</dbReference>
<dbReference type="PANTHER" id="PTHR45036:SF1">
    <property type="entry name" value="METHYLTRANSFERASE LIKE 7A"/>
    <property type="match status" value="1"/>
</dbReference>
<dbReference type="GO" id="GO:0008168">
    <property type="term" value="F:methyltransferase activity"/>
    <property type="evidence" value="ECO:0007669"/>
    <property type="project" value="UniProtKB-KW"/>
</dbReference>
<dbReference type="InterPro" id="IPR013216">
    <property type="entry name" value="Methyltransf_11"/>
</dbReference>
<dbReference type="CDD" id="cd02440">
    <property type="entry name" value="AdoMet_MTases"/>
    <property type="match status" value="1"/>
</dbReference>
<accession>A0ABX1F7Y2</accession>